<feature type="compositionally biased region" description="Basic and acidic residues" evidence="1">
    <location>
        <begin position="59"/>
        <end position="76"/>
    </location>
</feature>
<feature type="compositionally biased region" description="Basic and acidic residues" evidence="1">
    <location>
        <begin position="83"/>
        <end position="97"/>
    </location>
</feature>
<dbReference type="RefSeq" id="WP_281488202.1">
    <property type="nucleotide sequence ID" value="NZ_CP159582.1"/>
</dbReference>
<keyword evidence="2" id="KW-0812">Transmembrane</keyword>
<name>A0AAW6T8M1_9MICO</name>
<evidence type="ECO:0000313" key="4">
    <source>
        <dbReference type="Proteomes" id="UP001321506"/>
    </source>
</evidence>
<organism evidence="3 4">
    <name type="scientific">Ruicaihuangia caeni</name>
    <dbReference type="NCBI Taxonomy" id="3042517"/>
    <lineage>
        <taxon>Bacteria</taxon>
        <taxon>Bacillati</taxon>
        <taxon>Actinomycetota</taxon>
        <taxon>Actinomycetes</taxon>
        <taxon>Micrococcales</taxon>
        <taxon>Microbacteriaceae</taxon>
        <taxon>Ruicaihuangia</taxon>
    </lineage>
</organism>
<accession>A0AAW6T8M1</accession>
<evidence type="ECO:0000256" key="1">
    <source>
        <dbReference type="SAM" id="MobiDB-lite"/>
    </source>
</evidence>
<evidence type="ECO:0000256" key="2">
    <source>
        <dbReference type="SAM" id="Phobius"/>
    </source>
</evidence>
<feature type="region of interest" description="Disordered" evidence="1">
    <location>
        <begin position="59"/>
        <end position="97"/>
    </location>
</feature>
<keyword evidence="4" id="KW-1185">Reference proteome</keyword>
<dbReference type="AlphaFoldDB" id="A0AAW6T8M1"/>
<feature type="transmembrane region" description="Helical" evidence="2">
    <location>
        <begin position="15"/>
        <end position="42"/>
    </location>
</feature>
<proteinExistence type="predicted"/>
<keyword evidence="2" id="KW-1133">Transmembrane helix</keyword>
<comment type="caution">
    <text evidence="3">The sequence shown here is derived from an EMBL/GenBank/DDBJ whole genome shotgun (WGS) entry which is preliminary data.</text>
</comment>
<sequence>MSVEEVVNPSLADVLLIWVPVVFAVIVGVVGVLTLTVIVPPARERLRLERLRMEIERRAEALERESGPERRSREDVSGDSEADAEHEVRRDAEQGDA</sequence>
<reference evidence="3 4" key="1">
    <citation type="submission" date="2023-04" db="EMBL/GenBank/DDBJ databases">
        <title>Klugiella caeni sp. nov. isolated from the sludge of biochemical tank.</title>
        <authorList>
            <person name="Geng K."/>
        </authorList>
    </citation>
    <scope>NUCLEOTIDE SEQUENCE [LARGE SCALE GENOMIC DNA]</scope>
    <source>
        <strain evidence="3 4">YN-L-19</strain>
    </source>
</reference>
<dbReference type="Proteomes" id="UP001321506">
    <property type="component" value="Unassembled WGS sequence"/>
</dbReference>
<keyword evidence="2" id="KW-0472">Membrane</keyword>
<dbReference type="EMBL" id="JASATX010000002">
    <property type="protein sequence ID" value="MDI2098408.1"/>
    <property type="molecule type" value="Genomic_DNA"/>
</dbReference>
<gene>
    <name evidence="3" type="ORF">QF206_05440</name>
</gene>
<evidence type="ECO:0000313" key="3">
    <source>
        <dbReference type="EMBL" id="MDI2098408.1"/>
    </source>
</evidence>
<evidence type="ECO:0008006" key="5">
    <source>
        <dbReference type="Google" id="ProtNLM"/>
    </source>
</evidence>
<protein>
    <recommendedName>
        <fullName evidence="5">LapA family protein</fullName>
    </recommendedName>
</protein>